<dbReference type="AlphaFoldDB" id="A0A317D6H5"/>
<name>A0A317D6H5_9ACTN</name>
<evidence type="ECO:0000313" key="3">
    <source>
        <dbReference type="Proteomes" id="UP000245410"/>
    </source>
</evidence>
<keyword evidence="2" id="KW-0223">Dioxygenase</keyword>
<dbReference type="GO" id="GO:0032451">
    <property type="term" value="F:demethylase activity"/>
    <property type="evidence" value="ECO:0007669"/>
    <property type="project" value="TreeGrafter"/>
</dbReference>
<gene>
    <name evidence="2" type="ORF">DKT68_13010</name>
</gene>
<evidence type="ECO:0000259" key="1">
    <source>
        <dbReference type="PROSITE" id="PS51471"/>
    </source>
</evidence>
<dbReference type="InterPro" id="IPR005123">
    <property type="entry name" value="Oxoglu/Fe-dep_dioxygenase_dom"/>
</dbReference>
<dbReference type="InterPro" id="IPR037151">
    <property type="entry name" value="AlkB-like_sf"/>
</dbReference>
<dbReference type="Gene3D" id="2.60.120.590">
    <property type="entry name" value="Alpha-ketoglutarate-dependent dioxygenase AlkB-like"/>
    <property type="match status" value="1"/>
</dbReference>
<dbReference type="InterPro" id="IPR027450">
    <property type="entry name" value="AlkB-like"/>
</dbReference>
<dbReference type="GO" id="GO:0051213">
    <property type="term" value="F:dioxygenase activity"/>
    <property type="evidence" value="ECO:0007669"/>
    <property type="project" value="UniProtKB-KW"/>
</dbReference>
<keyword evidence="3" id="KW-1185">Reference proteome</keyword>
<dbReference type="Proteomes" id="UP000245410">
    <property type="component" value="Unassembled WGS sequence"/>
</dbReference>
<feature type="domain" description="Fe2OG dioxygenase" evidence="1">
    <location>
        <begin position="90"/>
        <end position="182"/>
    </location>
</feature>
<organism evidence="2 3">
    <name type="scientific">Micromonospora acroterricola</name>
    <dbReference type="NCBI Taxonomy" id="2202421"/>
    <lineage>
        <taxon>Bacteria</taxon>
        <taxon>Bacillati</taxon>
        <taxon>Actinomycetota</taxon>
        <taxon>Actinomycetes</taxon>
        <taxon>Micromonosporales</taxon>
        <taxon>Micromonosporaceae</taxon>
        <taxon>Micromonospora</taxon>
    </lineage>
</organism>
<dbReference type="PROSITE" id="PS51471">
    <property type="entry name" value="FE2OG_OXY"/>
    <property type="match status" value="1"/>
</dbReference>
<sequence>MRGVHERPEGLTYQPELISQDEERSLLGVLAGIDFHEVRMHGQVARRTVRHFGYDYDYGSFQLTEAEALPAELHEVRRRCAEIAGVAEASFAQALVTRYPPGSVIGWHRDAPAFGPTVAGLSLGAACLLRFRRGDAEDRRVYEVELLPRSAYVLAGAVRSSWQHSIPPVPDLRYSVTFRQLRRSRPGSS</sequence>
<dbReference type="GO" id="GO:0070988">
    <property type="term" value="P:demethylation"/>
    <property type="evidence" value="ECO:0007669"/>
    <property type="project" value="InterPro"/>
</dbReference>
<dbReference type="InterPro" id="IPR032857">
    <property type="entry name" value="ALKBH4"/>
</dbReference>
<protein>
    <submittedName>
        <fullName evidence="2">Alpha-ketoglutarate-dependent dioxygenase AlkB</fullName>
    </submittedName>
</protein>
<dbReference type="PANTHER" id="PTHR12463">
    <property type="entry name" value="OXYGENASE-RELATED"/>
    <property type="match status" value="1"/>
</dbReference>
<dbReference type="OrthoDB" id="278699at2"/>
<dbReference type="SUPFAM" id="SSF51197">
    <property type="entry name" value="Clavaminate synthase-like"/>
    <property type="match status" value="1"/>
</dbReference>
<dbReference type="Pfam" id="PF13532">
    <property type="entry name" value="2OG-FeII_Oxy_2"/>
    <property type="match status" value="1"/>
</dbReference>
<dbReference type="PANTHER" id="PTHR12463:SF1">
    <property type="entry name" value="2-OXOGLUTARATE AND FE-DEPENDENT OXYGENASE FAMILY PROTEIN"/>
    <property type="match status" value="1"/>
</dbReference>
<reference evidence="2 3" key="1">
    <citation type="submission" date="2018-05" db="EMBL/GenBank/DDBJ databases">
        <title>Micromonospora atacamensis sp. nov., a novel actinobacteria isolated from high altitude Atacama Desert soil.</title>
        <authorList>
            <person name="Carro L."/>
            <person name="Golinska P."/>
            <person name="Klenk H.-P."/>
            <person name="Goodfellow M."/>
        </authorList>
    </citation>
    <scope>NUCLEOTIDE SEQUENCE [LARGE SCALE GENOMIC DNA]</scope>
    <source>
        <strain evidence="2 3">5R2A7</strain>
    </source>
</reference>
<proteinExistence type="predicted"/>
<keyword evidence="2" id="KW-0560">Oxidoreductase</keyword>
<dbReference type="EMBL" id="QGKR01000182">
    <property type="protein sequence ID" value="PWR09256.1"/>
    <property type="molecule type" value="Genomic_DNA"/>
</dbReference>
<accession>A0A317D6H5</accession>
<comment type="caution">
    <text evidence="2">The sequence shown here is derived from an EMBL/GenBank/DDBJ whole genome shotgun (WGS) entry which is preliminary data.</text>
</comment>
<evidence type="ECO:0000313" key="2">
    <source>
        <dbReference type="EMBL" id="PWR09256.1"/>
    </source>
</evidence>